<evidence type="ECO:0000256" key="3">
    <source>
        <dbReference type="ARBA" id="ARBA00022806"/>
    </source>
</evidence>
<dbReference type="GO" id="GO:0003676">
    <property type="term" value="F:nucleic acid binding"/>
    <property type="evidence" value="ECO:0007669"/>
    <property type="project" value="InterPro"/>
</dbReference>
<keyword evidence="3" id="KW-0347">Helicase</keyword>
<dbReference type="Gene3D" id="3.40.50.300">
    <property type="entry name" value="P-loop containing nucleotide triphosphate hydrolases"/>
    <property type="match status" value="2"/>
</dbReference>
<dbReference type="GO" id="GO:0000460">
    <property type="term" value="P:maturation of 5.8S rRNA"/>
    <property type="evidence" value="ECO:0007669"/>
    <property type="project" value="TreeGrafter"/>
</dbReference>
<gene>
    <name evidence="7" type="ORF">KIW84_043326</name>
</gene>
<protein>
    <recommendedName>
        <fullName evidence="6">Helicase ATP-binding domain-containing protein</fullName>
    </recommendedName>
</protein>
<evidence type="ECO:0000256" key="4">
    <source>
        <dbReference type="ARBA" id="ARBA00022840"/>
    </source>
</evidence>
<evidence type="ECO:0000256" key="2">
    <source>
        <dbReference type="ARBA" id="ARBA00022801"/>
    </source>
</evidence>
<dbReference type="GO" id="GO:0005634">
    <property type="term" value="C:nucleus"/>
    <property type="evidence" value="ECO:0007669"/>
    <property type="project" value="TreeGrafter"/>
</dbReference>
<dbReference type="Proteomes" id="UP001058974">
    <property type="component" value="Chromosome 4"/>
</dbReference>
<dbReference type="PANTHER" id="PTHR12131:SF25">
    <property type="entry name" value="DEXH-BOX ATP-DEPENDENT RNA HELICASE DEXH9"/>
    <property type="match status" value="1"/>
</dbReference>
<dbReference type="GO" id="GO:0016787">
    <property type="term" value="F:hydrolase activity"/>
    <property type="evidence" value="ECO:0007669"/>
    <property type="project" value="UniProtKB-KW"/>
</dbReference>
<dbReference type="GO" id="GO:0004386">
    <property type="term" value="F:helicase activity"/>
    <property type="evidence" value="ECO:0007669"/>
    <property type="project" value="UniProtKB-KW"/>
</dbReference>
<keyword evidence="4" id="KW-0067">ATP-binding</keyword>
<keyword evidence="5" id="KW-0175">Coiled coil</keyword>
<dbReference type="Pfam" id="PF00270">
    <property type="entry name" value="DEAD"/>
    <property type="match status" value="1"/>
</dbReference>
<feature type="domain" description="Helicase ATP-binding" evidence="6">
    <location>
        <begin position="226"/>
        <end position="313"/>
    </location>
</feature>
<keyword evidence="2" id="KW-0378">Hydrolase</keyword>
<dbReference type="GO" id="GO:0005524">
    <property type="term" value="F:ATP binding"/>
    <property type="evidence" value="ECO:0007669"/>
    <property type="project" value="UniProtKB-KW"/>
</dbReference>
<dbReference type="InterPro" id="IPR014001">
    <property type="entry name" value="Helicase_ATP-bd"/>
</dbReference>
<reference evidence="7 8" key="1">
    <citation type="journal article" date="2022" name="Nat. Genet.">
        <title>Improved pea reference genome and pan-genome highlight genomic features and evolutionary characteristics.</title>
        <authorList>
            <person name="Yang T."/>
            <person name="Liu R."/>
            <person name="Luo Y."/>
            <person name="Hu S."/>
            <person name="Wang D."/>
            <person name="Wang C."/>
            <person name="Pandey M.K."/>
            <person name="Ge S."/>
            <person name="Xu Q."/>
            <person name="Li N."/>
            <person name="Li G."/>
            <person name="Huang Y."/>
            <person name="Saxena R.K."/>
            <person name="Ji Y."/>
            <person name="Li M."/>
            <person name="Yan X."/>
            <person name="He Y."/>
            <person name="Liu Y."/>
            <person name="Wang X."/>
            <person name="Xiang C."/>
            <person name="Varshney R.K."/>
            <person name="Ding H."/>
            <person name="Gao S."/>
            <person name="Zong X."/>
        </authorList>
    </citation>
    <scope>NUCLEOTIDE SEQUENCE [LARGE SCALE GENOMIC DNA]</scope>
    <source>
        <strain evidence="7 8">cv. Zhongwan 6</strain>
    </source>
</reference>
<dbReference type="AlphaFoldDB" id="A0A9D4XF16"/>
<sequence>MKASAFPKTPEPEPILPEDMEKFATKVKELELENTELRIQMNRVILENQNLKEERKGKAQELEDSNKRAKLLEDQKDDLDHILIGSTSVIQTRKEELKKVEYRICELGGMLDKSLMDKKEIKLDFEAQIRELRDALKKCEEKLSREILQKEEAERNCHHLRYQLEEATRRFAVLESQEVQYDCLHDVSYPHGYVHASSSTTSDSSQPKEPAKKFPFTLDPFQSQAISCLENSESVMVSAHTSAGKTVVALYAIAMSLRDGQRVIYTSPIKAFSNQKYREFKEEFSDVGLMTGDVTIDPNASCLVMTTEIWRSMEYKGSATVPNAKEFADWVAKVHQQPCHFVYTDYRPN</sequence>
<evidence type="ECO:0000313" key="8">
    <source>
        <dbReference type="Proteomes" id="UP001058974"/>
    </source>
</evidence>
<organism evidence="7 8">
    <name type="scientific">Pisum sativum</name>
    <name type="common">Garden pea</name>
    <name type="synonym">Lathyrus oleraceus</name>
    <dbReference type="NCBI Taxonomy" id="3888"/>
    <lineage>
        <taxon>Eukaryota</taxon>
        <taxon>Viridiplantae</taxon>
        <taxon>Streptophyta</taxon>
        <taxon>Embryophyta</taxon>
        <taxon>Tracheophyta</taxon>
        <taxon>Spermatophyta</taxon>
        <taxon>Magnoliopsida</taxon>
        <taxon>eudicotyledons</taxon>
        <taxon>Gunneridae</taxon>
        <taxon>Pentapetalae</taxon>
        <taxon>rosids</taxon>
        <taxon>fabids</taxon>
        <taxon>Fabales</taxon>
        <taxon>Fabaceae</taxon>
        <taxon>Papilionoideae</taxon>
        <taxon>50 kb inversion clade</taxon>
        <taxon>NPAAA clade</taxon>
        <taxon>Hologalegina</taxon>
        <taxon>IRL clade</taxon>
        <taxon>Fabeae</taxon>
        <taxon>Lathyrus</taxon>
    </lineage>
</organism>
<dbReference type="InterPro" id="IPR011545">
    <property type="entry name" value="DEAD/DEAH_box_helicase_dom"/>
</dbReference>
<evidence type="ECO:0000256" key="5">
    <source>
        <dbReference type="SAM" id="Coils"/>
    </source>
</evidence>
<keyword evidence="8" id="KW-1185">Reference proteome</keyword>
<dbReference type="Gramene" id="Psat04G0332600-T1">
    <property type="protein sequence ID" value="KAI5419087.1"/>
    <property type="gene ID" value="KIW84_043326"/>
</dbReference>
<name>A0A9D4XF16_PEA</name>
<evidence type="ECO:0000256" key="1">
    <source>
        <dbReference type="ARBA" id="ARBA00022741"/>
    </source>
</evidence>
<dbReference type="SUPFAM" id="SSF52540">
    <property type="entry name" value="P-loop containing nucleoside triphosphate hydrolases"/>
    <property type="match status" value="1"/>
</dbReference>
<dbReference type="PROSITE" id="PS51192">
    <property type="entry name" value="HELICASE_ATP_BIND_1"/>
    <property type="match status" value="1"/>
</dbReference>
<dbReference type="EMBL" id="JAMSHJ010000004">
    <property type="protein sequence ID" value="KAI5419087.1"/>
    <property type="molecule type" value="Genomic_DNA"/>
</dbReference>
<feature type="coiled-coil region" evidence="5">
    <location>
        <begin position="122"/>
        <end position="170"/>
    </location>
</feature>
<evidence type="ECO:0000313" key="7">
    <source>
        <dbReference type="EMBL" id="KAI5419087.1"/>
    </source>
</evidence>
<dbReference type="SMART" id="SM00487">
    <property type="entry name" value="DEXDc"/>
    <property type="match status" value="1"/>
</dbReference>
<accession>A0A9D4XF16</accession>
<evidence type="ECO:0000259" key="6">
    <source>
        <dbReference type="PROSITE" id="PS51192"/>
    </source>
</evidence>
<feature type="coiled-coil region" evidence="5">
    <location>
        <begin position="20"/>
        <end position="82"/>
    </location>
</feature>
<dbReference type="InterPro" id="IPR027417">
    <property type="entry name" value="P-loop_NTPase"/>
</dbReference>
<dbReference type="InterPro" id="IPR050699">
    <property type="entry name" value="RNA-DNA_Helicase"/>
</dbReference>
<comment type="caution">
    <text evidence="7">The sequence shown here is derived from an EMBL/GenBank/DDBJ whole genome shotgun (WGS) entry which is preliminary data.</text>
</comment>
<proteinExistence type="predicted"/>
<dbReference type="PANTHER" id="PTHR12131">
    <property type="entry name" value="ATP-DEPENDENT RNA AND DNA HELICASE"/>
    <property type="match status" value="1"/>
</dbReference>
<keyword evidence="1" id="KW-0547">Nucleotide-binding</keyword>